<dbReference type="GO" id="GO:0005739">
    <property type="term" value="C:mitochondrion"/>
    <property type="evidence" value="ECO:0007669"/>
    <property type="project" value="UniProtKB-ARBA"/>
</dbReference>
<dbReference type="InterPro" id="IPR051624">
    <property type="entry name" value="RMD1/Sad1-interacting"/>
</dbReference>
<organism evidence="5">
    <name type="scientific">Chlorella variabilis</name>
    <name type="common">Green alga</name>
    <dbReference type="NCBI Taxonomy" id="554065"/>
    <lineage>
        <taxon>Eukaryota</taxon>
        <taxon>Viridiplantae</taxon>
        <taxon>Chlorophyta</taxon>
        <taxon>core chlorophytes</taxon>
        <taxon>Trebouxiophyceae</taxon>
        <taxon>Chlorellales</taxon>
        <taxon>Chlorellaceae</taxon>
        <taxon>Chlorella clade</taxon>
        <taxon>Chlorella</taxon>
    </lineage>
</organism>
<evidence type="ECO:0000313" key="4">
    <source>
        <dbReference type="EMBL" id="EFN59183.1"/>
    </source>
</evidence>
<sequence>MERSGSGGPGPEGPSTSGGGSGGTRPRPVGRGRAQLPLPGVPLTSAQLRKNRDKLVALLEEGQLSALEVPTINHSPRDSLLGEDELLSLGAEDPAVIGRITIYCTANSYDLKGLREHLESSGHTCEDFPEVLFTRYVTRTGEVAGDVCFFDFGVACFWNLSPAQETSILEQSLKPYEEGKLSRAKVERDTFAFRMNDLLTLSPTMADLHLMKLSISFALSQSTKLSVLEERALSIAEVTRKLPIALAREGKVRISDKVGAVAKLMGRVFIEQASLNLLGSVLDTPDYFWEAGVGDHMQSVYDKVFDYLEMEDRIEVLNARLGLLHELLDMLRLQGQAQHSDFLEVIVIVLICVDVVILLAQVAATLGAFGFDGEVPAGLRGWGSVAALLGSKWA</sequence>
<accession>E1Z578</accession>
<evidence type="ECO:0000256" key="2">
    <source>
        <dbReference type="SAM" id="MobiDB-lite"/>
    </source>
</evidence>
<dbReference type="AlphaFoldDB" id="E1Z578"/>
<protein>
    <recommendedName>
        <fullName evidence="3">DUF155 domain-containing protein</fullName>
    </recommendedName>
</protein>
<dbReference type="Pfam" id="PF02582">
    <property type="entry name" value="DUF155"/>
    <property type="match status" value="1"/>
</dbReference>
<comment type="similarity">
    <text evidence="1">Belongs to the RMD1/sif2 family.</text>
</comment>
<dbReference type="InterPro" id="IPR003734">
    <property type="entry name" value="DUF155"/>
</dbReference>
<evidence type="ECO:0000256" key="1">
    <source>
        <dbReference type="ARBA" id="ARBA00008306"/>
    </source>
</evidence>
<dbReference type="OrthoDB" id="18302at2759"/>
<keyword evidence="5" id="KW-1185">Reference proteome</keyword>
<evidence type="ECO:0000313" key="5">
    <source>
        <dbReference type="Proteomes" id="UP000008141"/>
    </source>
</evidence>
<feature type="region of interest" description="Disordered" evidence="2">
    <location>
        <begin position="1"/>
        <end position="43"/>
    </location>
</feature>
<dbReference type="EMBL" id="GL433836">
    <property type="protein sequence ID" value="EFN59183.1"/>
    <property type="molecule type" value="Genomic_DNA"/>
</dbReference>
<proteinExistence type="inferred from homology"/>
<dbReference type="PANTHER" id="PTHR16255:SF1">
    <property type="entry name" value="REQUIRED FOR MEIOTIC NUCLEAR DIVISION PROTEIN 1 HOMOLOG"/>
    <property type="match status" value="1"/>
</dbReference>
<dbReference type="InParanoid" id="E1Z578"/>
<feature type="domain" description="DUF155" evidence="3">
    <location>
        <begin position="147"/>
        <end position="318"/>
    </location>
</feature>
<name>E1Z578_CHLVA</name>
<feature type="compositionally biased region" description="Low complexity" evidence="2">
    <location>
        <begin position="24"/>
        <end position="33"/>
    </location>
</feature>
<gene>
    <name evidence="4" type="ORF">CHLNCDRAFT_138081</name>
</gene>
<dbReference type="RefSeq" id="XP_005851285.1">
    <property type="nucleotide sequence ID" value="XM_005851223.1"/>
</dbReference>
<feature type="compositionally biased region" description="Gly residues" evidence="2">
    <location>
        <begin position="1"/>
        <end position="23"/>
    </location>
</feature>
<reference evidence="4 5" key="1">
    <citation type="journal article" date="2010" name="Plant Cell">
        <title>The Chlorella variabilis NC64A genome reveals adaptation to photosymbiosis, coevolution with viruses, and cryptic sex.</title>
        <authorList>
            <person name="Blanc G."/>
            <person name="Duncan G."/>
            <person name="Agarkova I."/>
            <person name="Borodovsky M."/>
            <person name="Gurnon J."/>
            <person name="Kuo A."/>
            <person name="Lindquist E."/>
            <person name="Lucas S."/>
            <person name="Pangilinan J."/>
            <person name="Polle J."/>
            <person name="Salamov A."/>
            <person name="Terry A."/>
            <person name="Yamada T."/>
            <person name="Dunigan D.D."/>
            <person name="Grigoriev I.V."/>
            <person name="Claverie J.M."/>
            <person name="Van Etten J.L."/>
        </authorList>
    </citation>
    <scope>NUCLEOTIDE SEQUENCE [LARGE SCALE GENOMIC DNA]</scope>
    <source>
        <strain evidence="4 5">NC64A</strain>
    </source>
</reference>
<dbReference type="GeneID" id="17358690"/>
<dbReference type="eggNOG" id="KOG2861">
    <property type="taxonomic scope" value="Eukaryota"/>
</dbReference>
<dbReference type="KEGG" id="cvr:CHLNCDRAFT_138081"/>
<dbReference type="Proteomes" id="UP000008141">
    <property type="component" value="Unassembled WGS sequence"/>
</dbReference>
<dbReference type="PANTHER" id="PTHR16255">
    <property type="entry name" value="REQUIRED FOR MEIOTIC NUCLEAR DIVISION PROTEIN 1 HOMOLOG"/>
    <property type="match status" value="1"/>
</dbReference>
<evidence type="ECO:0000259" key="3">
    <source>
        <dbReference type="Pfam" id="PF02582"/>
    </source>
</evidence>